<comment type="similarity">
    <text evidence="3 13">Belongs to the guanylate kinase family.</text>
</comment>
<feature type="domain" description="Guanylate kinase-like" evidence="14">
    <location>
        <begin position="21"/>
        <end position="209"/>
    </location>
</feature>
<dbReference type="NCBIfam" id="TIGR03263">
    <property type="entry name" value="guanyl_kin"/>
    <property type="match status" value="1"/>
</dbReference>
<dbReference type="GO" id="GO:0005524">
    <property type="term" value="F:ATP binding"/>
    <property type="evidence" value="ECO:0007669"/>
    <property type="project" value="UniProtKB-UniRule"/>
</dbReference>
<evidence type="ECO:0000256" key="5">
    <source>
        <dbReference type="ARBA" id="ARBA00016296"/>
    </source>
</evidence>
<evidence type="ECO:0000256" key="7">
    <source>
        <dbReference type="ARBA" id="ARBA00022679"/>
    </source>
</evidence>
<sequence>MENSQHHLIEENPAMPRPSRPLMIVVSAPSGAGKSTLCNRLVDEFPSVKYSVSCTTREPRGEEKDGEHYYFLSKKEFKERIKNGEFLEYAKVHGNYYGTLEDTVLYAMEEGSHVLLDIDVQGAKQIRESLVRLDLRHPIRRGFTDIFISPPSMEELEKRLRGRGTDEEKVIQKRLENAAAELACRTEYSFQIVNDDLEKAYRELKTVILSGIGLG</sequence>
<dbReference type="PROSITE" id="PS00856">
    <property type="entry name" value="GUANYLATE_KINASE_1"/>
    <property type="match status" value="1"/>
</dbReference>
<dbReference type="PANTHER" id="PTHR23117">
    <property type="entry name" value="GUANYLATE KINASE-RELATED"/>
    <property type="match status" value="1"/>
</dbReference>
<keyword evidence="6 13" id="KW-0963">Cytoplasm</keyword>
<evidence type="ECO:0000256" key="6">
    <source>
        <dbReference type="ARBA" id="ARBA00022490"/>
    </source>
</evidence>
<dbReference type="FunFam" id="3.30.63.10:FF:000005">
    <property type="entry name" value="Guanylate kinase"/>
    <property type="match status" value="1"/>
</dbReference>
<reference evidence="15 16" key="1">
    <citation type="submission" date="2019-04" db="EMBL/GenBank/DDBJ databases">
        <authorList>
            <person name="Van Vliet M D."/>
        </authorList>
    </citation>
    <scope>NUCLEOTIDE SEQUENCE [LARGE SCALE GENOMIC DNA]</scope>
    <source>
        <strain evidence="15 16">F1</strain>
    </source>
</reference>
<dbReference type="PROSITE" id="PS50052">
    <property type="entry name" value="GUANYLATE_KINASE_2"/>
    <property type="match status" value="1"/>
</dbReference>
<comment type="subcellular location">
    <subcellularLocation>
        <location evidence="2 13">Cytoplasm</location>
    </subcellularLocation>
</comment>
<dbReference type="GO" id="GO:0004385">
    <property type="term" value="F:GMP kinase activity"/>
    <property type="evidence" value="ECO:0007669"/>
    <property type="project" value="UniProtKB-UniRule"/>
</dbReference>
<dbReference type="SMART" id="SM00072">
    <property type="entry name" value="GuKc"/>
    <property type="match status" value="1"/>
</dbReference>
<name>A0A6C2UCG3_PONDE</name>
<feature type="binding site" evidence="13">
    <location>
        <begin position="28"/>
        <end position="35"/>
    </location>
    <ligand>
        <name>ATP</name>
        <dbReference type="ChEBI" id="CHEBI:30616"/>
    </ligand>
</feature>
<evidence type="ECO:0000256" key="9">
    <source>
        <dbReference type="ARBA" id="ARBA00022777"/>
    </source>
</evidence>
<evidence type="ECO:0000256" key="12">
    <source>
        <dbReference type="ARBA" id="ARBA00048594"/>
    </source>
</evidence>
<dbReference type="Proteomes" id="UP000366872">
    <property type="component" value="Unassembled WGS sequence"/>
</dbReference>
<dbReference type="CDD" id="cd00071">
    <property type="entry name" value="GMPK"/>
    <property type="match status" value="1"/>
</dbReference>
<evidence type="ECO:0000256" key="2">
    <source>
        <dbReference type="ARBA" id="ARBA00004496"/>
    </source>
</evidence>
<dbReference type="EMBL" id="CAAHFG010000004">
    <property type="protein sequence ID" value="VGO17111.1"/>
    <property type="molecule type" value="Genomic_DNA"/>
</dbReference>
<evidence type="ECO:0000256" key="3">
    <source>
        <dbReference type="ARBA" id="ARBA00005790"/>
    </source>
</evidence>
<organism evidence="15 16">
    <name type="scientific">Pontiella desulfatans</name>
    <dbReference type="NCBI Taxonomy" id="2750659"/>
    <lineage>
        <taxon>Bacteria</taxon>
        <taxon>Pseudomonadati</taxon>
        <taxon>Kiritimatiellota</taxon>
        <taxon>Kiritimatiellia</taxon>
        <taxon>Kiritimatiellales</taxon>
        <taxon>Pontiellaceae</taxon>
        <taxon>Pontiella</taxon>
    </lineage>
</organism>
<keyword evidence="8 13" id="KW-0547">Nucleotide-binding</keyword>
<evidence type="ECO:0000256" key="10">
    <source>
        <dbReference type="ARBA" id="ARBA00022840"/>
    </source>
</evidence>
<evidence type="ECO:0000313" key="16">
    <source>
        <dbReference type="Proteomes" id="UP000366872"/>
    </source>
</evidence>
<dbReference type="Pfam" id="PF00625">
    <property type="entry name" value="Guanylate_kin"/>
    <property type="match status" value="1"/>
</dbReference>
<proteinExistence type="inferred from homology"/>
<evidence type="ECO:0000256" key="13">
    <source>
        <dbReference type="HAMAP-Rule" id="MF_00328"/>
    </source>
</evidence>
<evidence type="ECO:0000256" key="4">
    <source>
        <dbReference type="ARBA" id="ARBA00012961"/>
    </source>
</evidence>
<keyword evidence="10 13" id="KW-0067">ATP-binding</keyword>
<dbReference type="AlphaFoldDB" id="A0A6C2UCG3"/>
<dbReference type="Gene3D" id="3.30.63.10">
    <property type="entry name" value="Guanylate Kinase phosphate binding domain"/>
    <property type="match status" value="1"/>
</dbReference>
<evidence type="ECO:0000259" key="14">
    <source>
        <dbReference type="PROSITE" id="PS50052"/>
    </source>
</evidence>
<keyword evidence="16" id="KW-1185">Reference proteome</keyword>
<protein>
    <recommendedName>
        <fullName evidence="5 13">Guanylate kinase</fullName>
        <ecNumber evidence="4 13">2.7.4.8</ecNumber>
    </recommendedName>
    <alternativeName>
        <fullName evidence="11 13">GMP kinase</fullName>
    </alternativeName>
</protein>
<keyword evidence="9 13" id="KW-0418">Kinase</keyword>
<dbReference type="PANTHER" id="PTHR23117:SF13">
    <property type="entry name" value="GUANYLATE KINASE"/>
    <property type="match status" value="1"/>
</dbReference>
<evidence type="ECO:0000256" key="11">
    <source>
        <dbReference type="ARBA" id="ARBA00030128"/>
    </source>
</evidence>
<comment type="catalytic activity">
    <reaction evidence="12 13">
        <text>GMP + ATP = GDP + ADP</text>
        <dbReference type="Rhea" id="RHEA:20780"/>
        <dbReference type="ChEBI" id="CHEBI:30616"/>
        <dbReference type="ChEBI" id="CHEBI:58115"/>
        <dbReference type="ChEBI" id="CHEBI:58189"/>
        <dbReference type="ChEBI" id="CHEBI:456216"/>
        <dbReference type="EC" id="2.7.4.8"/>
    </reaction>
</comment>
<dbReference type="InterPro" id="IPR020590">
    <property type="entry name" value="Guanylate_kinase_CS"/>
</dbReference>
<evidence type="ECO:0000313" key="15">
    <source>
        <dbReference type="EMBL" id="VGO17111.1"/>
    </source>
</evidence>
<dbReference type="Gene3D" id="3.40.50.300">
    <property type="entry name" value="P-loop containing nucleotide triphosphate hydrolases"/>
    <property type="match status" value="1"/>
</dbReference>
<evidence type="ECO:0000256" key="1">
    <source>
        <dbReference type="ARBA" id="ARBA00003531"/>
    </source>
</evidence>
<keyword evidence="7 13" id="KW-0808">Transferase</keyword>
<gene>
    <name evidence="13 15" type="primary">gmk</name>
    <name evidence="15" type="ORF">PDESU_05706</name>
</gene>
<dbReference type="InterPro" id="IPR017665">
    <property type="entry name" value="Guanylate_kinase"/>
</dbReference>
<evidence type="ECO:0000256" key="8">
    <source>
        <dbReference type="ARBA" id="ARBA00022741"/>
    </source>
</evidence>
<dbReference type="GO" id="GO:0005829">
    <property type="term" value="C:cytosol"/>
    <property type="evidence" value="ECO:0007669"/>
    <property type="project" value="TreeGrafter"/>
</dbReference>
<dbReference type="InterPro" id="IPR008145">
    <property type="entry name" value="GK/Ca_channel_bsu"/>
</dbReference>
<dbReference type="HAMAP" id="MF_00328">
    <property type="entry name" value="Guanylate_kinase"/>
    <property type="match status" value="1"/>
</dbReference>
<dbReference type="EC" id="2.7.4.8" evidence="4 13"/>
<accession>A0A6C2UCG3</accession>
<dbReference type="SUPFAM" id="SSF52540">
    <property type="entry name" value="P-loop containing nucleoside triphosphate hydrolases"/>
    <property type="match status" value="1"/>
</dbReference>
<dbReference type="InterPro" id="IPR008144">
    <property type="entry name" value="Guanylate_kin-like_dom"/>
</dbReference>
<comment type="function">
    <text evidence="1 13">Essential for recycling GMP and indirectly, cGMP.</text>
</comment>
<dbReference type="InterPro" id="IPR027417">
    <property type="entry name" value="P-loop_NTPase"/>
</dbReference>